<evidence type="ECO:0000313" key="1">
    <source>
        <dbReference type="EMBL" id="RVW52799.1"/>
    </source>
</evidence>
<name>A0A438EYG9_VITVI</name>
<evidence type="ECO:0000313" key="2">
    <source>
        <dbReference type="Proteomes" id="UP000288805"/>
    </source>
</evidence>
<sequence>MAGNKLKEGMVGSLNYWKKQPGAHSVEHMALKGVGRGIWSSEGGFLPMVLKRNTMPLWIASMGHLSGKVRNVRIEKNFVSGLDLRGSSTSWSAPSILGLDLRGSSTSWSAPSILGLIQVKGGVERVGWENCFNGLVQSVLPRPSSDHALILQDGGGIKRDKMPFRYVTTNKVITLHQNGFWDAKKGKGSHHLKGEG</sequence>
<proteinExistence type="predicted"/>
<dbReference type="AlphaFoldDB" id="A0A438EYG9"/>
<accession>A0A438EYG9</accession>
<protein>
    <submittedName>
        <fullName evidence="1">Uncharacterized protein</fullName>
    </submittedName>
</protein>
<gene>
    <name evidence="1" type="ORF">CK203_076668</name>
</gene>
<dbReference type="Proteomes" id="UP000288805">
    <property type="component" value="Unassembled WGS sequence"/>
</dbReference>
<reference evidence="1 2" key="1">
    <citation type="journal article" date="2018" name="PLoS Genet.">
        <title>Population sequencing reveals clonal diversity and ancestral inbreeding in the grapevine cultivar Chardonnay.</title>
        <authorList>
            <person name="Roach M.J."/>
            <person name="Johnson D.L."/>
            <person name="Bohlmann J."/>
            <person name="van Vuuren H.J."/>
            <person name="Jones S.J."/>
            <person name="Pretorius I.S."/>
            <person name="Schmidt S.A."/>
            <person name="Borneman A.R."/>
        </authorList>
    </citation>
    <scope>NUCLEOTIDE SEQUENCE [LARGE SCALE GENOMIC DNA]</scope>
    <source>
        <strain evidence="2">cv. Chardonnay</strain>
        <tissue evidence="1">Leaf</tissue>
    </source>
</reference>
<dbReference type="EMBL" id="QGNW01001162">
    <property type="protein sequence ID" value="RVW52799.1"/>
    <property type="molecule type" value="Genomic_DNA"/>
</dbReference>
<organism evidence="1 2">
    <name type="scientific">Vitis vinifera</name>
    <name type="common">Grape</name>
    <dbReference type="NCBI Taxonomy" id="29760"/>
    <lineage>
        <taxon>Eukaryota</taxon>
        <taxon>Viridiplantae</taxon>
        <taxon>Streptophyta</taxon>
        <taxon>Embryophyta</taxon>
        <taxon>Tracheophyta</taxon>
        <taxon>Spermatophyta</taxon>
        <taxon>Magnoliopsida</taxon>
        <taxon>eudicotyledons</taxon>
        <taxon>Gunneridae</taxon>
        <taxon>Pentapetalae</taxon>
        <taxon>rosids</taxon>
        <taxon>Vitales</taxon>
        <taxon>Vitaceae</taxon>
        <taxon>Viteae</taxon>
        <taxon>Vitis</taxon>
    </lineage>
</organism>
<comment type="caution">
    <text evidence="1">The sequence shown here is derived from an EMBL/GenBank/DDBJ whole genome shotgun (WGS) entry which is preliminary data.</text>
</comment>